<dbReference type="Gene3D" id="3.30.450.40">
    <property type="match status" value="2"/>
</dbReference>
<reference evidence="14" key="1">
    <citation type="submission" date="2025-08" db="UniProtKB">
        <authorList>
            <consortium name="RefSeq"/>
        </authorList>
    </citation>
    <scope>IDENTIFICATION</scope>
    <source>
        <tissue evidence="14">Entire body</tissue>
    </source>
</reference>
<feature type="region of interest" description="Disordered" evidence="11">
    <location>
        <begin position="48"/>
        <end position="67"/>
    </location>
</feature>
<feature type="binding site" evidence="8">
    <location>
        <begin position="606"/>
        <end position="610"/>
    </location>
    <ligand>
        <name>AMP</name>
        <dbReference type="ChEBI" id="CHEBI:456215"/>
    </ligand>
</feature>
<dbReference type="InterPro" id="IPR036971">
    <property type="entry name" value="PDEase_catalytic_dom_sf"/>
</dbReference>
<evidence type="ECO:0000256" key="1">
    <source>
        <dbReference type="ARBA" id="ARBA00007648"/>
    </source>
</evidence>
<evidence type="ECO:0000256" key="11">
    <source>
        <dbReference type="SAM" id="MobiDB-lite"/>
    </source>
</evidence>
<dbReference type="SUPFAM" id="SSF55781">
    <property type="entry name" value="GAF domain-like"/>
    <property type="match status" value="2"/>
</dbReference>
<gene>
    <name evidence="14" type="primary">LOC108745273</name>
</gene>
<evidence type="ECO:0000313" key="13">
    <source>
        <dbReference type="Proteomes" id="UP000192223"/>
    </source>
</evidence>
<feature type="binding site" evidence="8">
    <location>
        <position position="647"/>
    </location>
    <ligand>
        <name>AMP</name>
        <dbReference type="ChEBI" id="CHEBI:456215"/>
    </ligand>
</feature>
<evidence type="ECO:0000256" key="4">
    <source>
        <dbReference type="ARBA" id="ARBA00022723"/>
    </source>
</evidence>
<dbReference type="EC" id="3.1.4.-" evidence="10"/>
<keyword evidence="5" id="KW-0677">Repeat</keyword>
<keyword evidence="6 10" id="KW-0378">Hydrolase</keyword>
<keyword evidence="4 9" id="KW-0479">Metal-binding</keyword>
<dbReference type="Gene3D" id="1.10.1300.10">
    <property type="entry name" value="3'5'-cyclic nucleotide phosphodiesterase, catalytic domain"/>
    <property type="match status" value="1"/>
</dbReference>
<feature type="compositionally biased region" description="Low complexity" evidence="11">
    <location>
        <begin position="52"/>
        <end position="65"/>
    </location>
</feature>
<evidence type="ECO:0000256" key="8">
    <source>
        <dbReference type="PIRSR" id="PIRSR623088-2"/>
    </source>
</evidence>
<feature type="binding site" evidence="8">
    <location>
        <position position="810"/>
    </location>
    <ligand>
        <name>AMP</name>
        <dbReference type="ChEBI" id="CHEBI:456215"/>
    </ligand>
</feature>
<dbReference type="InterPro" id="IPR029016">
    <property type="entry name" value="GAF-like_dom_sf"/>
</dbReference>
<name>A0A1W4XLS2_AGRPL</name>
<comment type="similarity">
    <text evidence="1 10">Belongs to the cyclic nucleotide phosphodiesterase family.</text>
</comment>
<dbReference type="PRINTS" id="PR00387">
    <property type="entry name" value="PDIESTERASE1"/>
</dbReference>
<dbReference type="GO" id="GO:0046872">
    <property type="term" value="F:metal ion binding"/>
    <property type="evidence" value="ECO:0007669"/>
    <property type="project" value="UniProtKB-KW"/>
</dbReference>
<dbReference type="InParanoid" id="A0A1W4XLS2"/>
<dbReference type="Proteomes" id="UP000192223">
    <property type="component" value="Unplaced"/>
</dbReference>
<dbReference type="InterPro" id="IPR003018">
    <property type="entry name" value="GAF"/>
</dbReference>
<dbReference type="PROSITE" id="PS00126">
    <property type="entry name" value="PDEASE_I_1"/>
    <property type="match status" value="1"/>
</dbReference>
<feature type="active site" description="Proton donor" evidence="7">
    <location>
        <position position="606"/>
    </location>
</feature>
<evidence type="ECO:0000259" key="12">
    <source>
        <dbReference type="PROSITE" id="PS51845"/>
    </source>
</evidence>
<dbReference type="RefSeq" id="XP_018336924.1">
    <property type="nucleotide sequence ID" value="XM_018481422.2"/>
</dbReference>
<dbReference type="PANTHER" id="PTHR11347">
    <property type="entry name" value="CYCLIC NUCLEOTIDE PHOSPHODIESTERASE"/>
    <property type="match status" value="1"/>
</dbReference>
<evidence type="ECO:0000256" key="9">
    <source>
        <dbReference type="PIRSR" id="PIRSR623088-3"/>
    </source>
</evidence>
<feature type="binding site" evidence="8">
    <location>
        <position position="757"/>
    </location>
    <ligand>
        <name>AMP</name>
        <dbReference type="ChEBI" id="CHEBI:456215"/>
    </ligand>
</feature>
<accession>A0A1W4XLS2</accession>
<dbReference type="FunFam" id="1.10.1300.10:FF:000003">
    <property type="entry name" value="Phosphodiesterase"/>
    <property type="match status" value="1"/>
</dbReference>
<dbReference type="InterPro" id="IPR023088">
    <property type="entry name" value="PDEase"/>
</dbReference>
<organism evidence="13 14">
    <name type="scientific">Agrilus planipennis</name>
    <name type="common">Emerald ash borer</name>
    <name type="synonym">Agrilus marcopoli</name>
    <dbReference type="NCBI Taxonomy" id="224129"/>
    <lineage>
        <taxon>Eukaryota</taxon>
        <taxon>Metazoa</taxon>
        <taxon>Ecdysozoa</taxon>
        <taxon>Arthropoda</taxon>
        <taxon>Hexapoda</taxon>
        <taxon>Insecta</taxon>
        <taxon>Pterygota</taxon>
        <taxon>Neoptera</taxon>
        <taxon>Endopterygota</taxon>
        <taxon>Coleoptera</taxon>
        <taxon>Polyphaga</taxon>
        <taxon>Elateriformia</taxon>
        <taxon>Buprestoidea</taxon>
        <taxon>Buprestidae</taxon>
        <taxon>Agrilinae</taxon>
        <taxon>Agrilus</taxon>
    </lineage>
</organism>
<dbReference type="PROSITE" id="PS51845">
    <property type="entry name" value="PDEASE_I_2"/>
    <property type="match status" value="1"/>
</dbReference>
<evidence type="ECO:0000256" key="5">
    <source>
        <dbReference type="ARBA" id="ARBA00022737"/>
    </source>
</evidence>
<evidence type="ECO:0000256" key="2">
    <source>
        <dbReference type="ARBA" id="ARBA00022533"/>
    </source>
</evidence>
<dbReference type="GeneID" id="108745273"/>
<proteinExistence type="inferred from homology"/>
<protein>
    <recommendedName>
        <fullName evidence="10">Phosphodiesterase</fullName>
        <ecNumber evidence="10">3.1.4.-</ecNumber>
    </recommendedName>
</protein>
<dbReference type="SUPFAM" id="SSF109604">
    <property type="entry name" value="HD-domain/PDEase-like"/>
    <property type="match status" value="1"/>
</dbReference>
<dbReference type="GO" id="GO:0007165">
    <property type="term" value="P:signal transduction"/>
    <property type="evidence" value="ECO:0007669"/>
    <property type="project" value="InterPro"/>
</dbReference>
<feature type="binding site" evidence="9">
    <location>
        <position position="646"/>
    </location>
    <ligand>
        <name>Zn(2+)</name>
        <dbReference type="ChEBI" id="CHEBI:29105"/>
        <label>1</label>
    </ligand>
</feature>
<dbReference type="SMART" id="SM00471">
    <property type="entry name" value="HDc"/>
    <property type="match status" value="1"/>
</dbReference>
<dbReference type="SMART" id="SM00065">
    <property type="entry name" value="GAF"/>
    <property type="match status" value="2"/>
</dbReference>
<dbReference type="Pfam" id="PF00233">
    <property type="entry name" value="PDEase_I"/>
    <property type="match status" value="1"/>
</dbReference>
<dbReference type="InterPro" id="IPR023174">
    <property type="entry name" value="PDEase_CS"/>
</dbReference>
<comment type="cofactor">
    <cofactor evidence="10">
        <name>a divalent metal cation</name>
        <dbReference type="ChEBI" id="CHEBI:60240"/>
    </cofactor>
    <text evidence="10">Binds 2 divalent metal cations per subunit. Site 1 may preferentially bind zinc ions, while site 2 has a preference for magnesium and/or manganese ions.</text>
</comment>
<feature type="domain" description="PDEase" evidence="12">
    <location>
        <begin position="530"/>
        <end position="853"/>
    </location>
</feature>
<dbReference type="AlphaFoldDB" id="A0A1W4XLS2"/>
<feature type="binding site" evidence="9">
    <location>
        <position position="647"/>
    </location>
    <ligand>
        <name>Zn(2+)</name>
        <dbReference type="ChEBI" id="CHEBI:29105"/>
        <label>1</label>
    </ligand>
</feature>
<evidence type="ECO:0000256" key="10">
    <source>
        <dbReference type="RuleBase" id="RU363067"/>
    </source>
</evidence>
<dbReference type="FunCoup" id="A0A1W4XLS2">
    <property type="interactions" value="171"/>
</dbReference>
<dbReference type="FunFam" id="3.30.450.40:FF:000004">
    <property type="entry name" value="Phosphodiesterase"/>
    <property type="match status" value="1"/>
</dbReference>
<dbReference type="InterPro" id="IPR003607">
    <property type="entry name" value="HD/PDEase_dom"/>
</dbReference>
<dbReference type="InterPro" id="IPR002073">
    <property type="entry name" value="PDEase_catalytic_dom"/>
</dbReference>
<sequence>MTSSSSSFLQLAGDDLEAAGSWLESHPGLLETWLREHASPELRQRVQQAVLPTGSSSTSPTSSTTFPNRNNITADLFQLWLASAPTKNELQPQNVRPTKRDLESMDESELFMELIRDVANELDIDVLCHKILVNVCLLTHADRGSLFLVRGPPNDRYLVAKLFDVRHDTPFEEAVKLARHEDIRIPFGVGIAGLAAKNKTLVNIKDAYNDPRFNSEIDLKTGYKTNLILCMPICNYEGQVIGVAQIINKVDETLEFSPRDVEVFQRYLTFCGIGIQNAQLFEVSVMEYRRNQILLNLARSIFEEQNNLECLVTKIMREAQDLLKCDRCAVYLLDLDCCESNHLENILERPGKTKLTQASIQEKQTSNETSNTIMVDQGKRKTTGNCRFTTVFELRAGGAQTLMSRPSSFDLQTSTLGQIAAYSATTGQILNIVDVQAWLKEKYDMTDADFAETLLCMPIVNGQKNIIGVAQMINKANGLPFSDCDVSLFEAFAIFCGLGIHNTQMYENACKLMAKQKVALECLSYHATASNDAVEQLLKEEIPSAETFNLQNFTFIDFELSDLETCKATIRMFLDCNLVQQFHIPYEVLCRWVLSVKKNYRPVKYHNWRHALNVAQTMFAMFKTGKMDRFMSDLDVLGLLVACLCHDLDHRGTNNAFQTKTDSPLAVLYSTSTMEHHHFDQCVMILNTDSNNIFQELSPEDYKKVMHLVETAILSTDLAMYFKKRNKFLELVENGEFDWQSDDKKELLSSMLMTACDVSAISKPWEVQHRVAKLVADEFFDQGDLEKMQLNQQPVAMMDRERKDELPQMQVGFIDVICLPLYKVLSDTFPWINPLYQGTLENRKHWQDLAEKVEMGLTWIDHDTIDKPVEALKDPELSKDIELTVHTLHTTPVCQPVSPVEHKHKRKHKICCIL</sequence>
<feature type="binding site" evidence="9">
    <location>
        <position position="757"/>
    </location>
    <ligand>
        <name>Zn(2+)</name>
        <dbReference type="ChEBI" id="CHEBI:29105"/>
        <label>1</label>
    </ligand>
</feature>
<dbReference type="KEGG" id="apln:108745273"/>
<evidence type="ECO:0000256" key="3">
    <source>
        <dbReference type="ARBA" id="ARBA00022535"/>
    </source>
</evidence>
<evidence type="ECO:0000256" key="7">
    <source>
        <dbReference type="PIRSR" id="PIRSR623088-1"/>
    </source>
</evidence>
<evidence type="ECO:0000256" key="6">
    <source>
        <dbReference type="ARBA" id="ARBA00022801"/>
    </source>
</evidence>
<dbReference type="CDD" id="cd00077">
    <property type="entry name" value="HDc"/>
    <property type="match status" value="1"/>
</dbReference>
<feature type="binding site" evidence="9">
    <location>
        <position position="647"/>
    </location>
    <ligand>
        <name>Zn(2+)</name>
        <dbReference type="ChEBI" id="CHEBI:29105"/>
        <label>2</label>
    </ligand>
</feature>
<dbReference type="STRING" id="224129.A0A1W4XLS2"/>
<keyword evidence="13" id="KW-1185">Reference proteome</keyword>
<keyword evidence="3" id="KW-0140">cGMP</keyword>
<evidence type="ECO:0000313" key="14">
    <source>
        <dbReference type="RefSeq" id="XP_018336924.1"/>
    </source>
</evidence>
<keyword evidence="2" id="KW-0021">Allosteric enzyme</keyword>
<dbReference type="Pfam" id="PF01590">
    <property type="entry name" value="GAF"/>
    <property type="match status" value="2"/>
</dbReference>
<feature type="binding site" evidence="9">
    <location>
        <position position="610"/>
    </location>
    <ligand>
        <name>Zn(2+)</name>
        <dbReference type="ChEBI" id="CHEBI:29105"/>
        <label>1</label>
    </ligand>
</feature>
<dbReference type="OrthoDB" id="74705at2759"/>
<dbReference type="GO" id="GO:0004114">
    <property type="term" value="F:3',5'-cyclic-nucleotide phosphodiesterase activity"/>
    <property type="evidence" value="ECO:0007669"/>
    <property type="project" value="InterPro"/>
</dbReference>